<dbReference type="InterPro" id="IPR036271">
    <property type="entry name" value="Tet_transcr_reg_TetR-rel_C_sf"/>
</dbReference>
<evidence type="ECO:0000313" key="6">
    <source>
        <dbReference type="Proteomes" id="UP000317303"/>
    </source>
</evidence>
<comment type="caution">
    <text evidence="5">The sequence shown here is derived from an EMBL/GenBank/DDBJ whole genome shotgun (WGS) entry which is preliminary data.</text>
</comment>
<reference evidence="5 6" key="1">
    <citation type="submission" date="2019-07" db="EMBL/GenBank/DDBJ databases">
        <title>R&amp;d 2014.</title>
        <authorList>
            <person name="Klenk H.-P."/>
        </authorList>
    </citation>
    <scope>NUCLEOTIDE SEQUENCE [LARGE SCALE GENOMIC DNA]</scope>
    <source>
        <strain evidence="5 6">DSM 43194</strain>
    </source>
</reference>
<proteinExistence type="predicted"/>
<dbReference type="InterPro" id="IPR001647">
    <property type="entry name" value="HTH_TetR"/>
</dbReference>
<dbReference type="EMBL" id="VLJV01000001">
    <property type="protein sequence ID" value="TWH20400.1"/>
    <property type="molecule type" value="Genomic_DNA"/>
</dbReference>
<evidence type="ECO:0000256" key="3">
    <source>
        <dbReference type="SAM" id="MobiDB-lite"/>
    </source>
</evidence>
<dbReference type="InterPro" id="IPR009057">
    <property type="entry name" value="Homeodomain-like_sf"/>
</dbReference>
<name>A0A660C9V4_9PSEU</name>
<dbReference type="PANTHER" id="PTHR30055:SF200">
    <property type="entry name" value="HTH-TYPE TRANSCRIPTIONAL REPRESSOR BDCR"/>
    <property type="match status" value="1"/>
</dbReference>
<protein>
    <submittedName>
        <fullName evidence="5">TetR family transcriptional regulator</fullName>
    </submittedName>
</protein>
<dbReference type="Pfam" id="PF00440">
    <property type="entry name" value="TetR_N"/>
    <property type="match status" value="1"/>
</dbReference>
<feature type="domain" description="HTH tetR-type" evidence="4">
    <location>
        <begin position="23"/>
        <end position="83"/>
    </location>
</feature>
<dbReference type="Proteomes" id="UP000317303">
    <property type="component" value="Unassembled WGS sequence"/>
</dbReference>
<evidence type="ECO:0000259" key="4">
    <source>
        <dbReference type="PROSITE" id="PS50977"/>
    </source>
</evidence>
<dbReference type="InterPro" id="IPR050109">
    <property type="entry name" value="HTH-type_TetR-like_transc_reg"/>
</dbReference>
<evidence type="ECO:0000256" key="1">
    <source>
        <dbReference type="ARBA" id="ARBA00023125"/>
    </source>
</evidence>
<evidence type="ECO:0000313" key="5">
    <source>
        <dbReference type="EMBL" id="TWH20400.1"/>
    </source>
</evidence>
<organism evidence="5 6">
    <name type="scientific">Prauserella rugosa</name>
    <dbReference type="NCBI Taxonomy" id="43354"/>
    <lineage>
        <taxon>Bacteria</taxon>
        <taxon>Bacillati</taxon>
        <taxon>Actinomycetota</taxon>
        <taxon>Actinomycetes</taxon>
        <taxon>Pseudonocardiales</taxon>
        <taxon>Pseudonocardiaceae</taxon>
        <taxon>Prauserella</taxon>
    </lineage>
</organism>
<dbReference type="SUPFAM" id="SSF46689">
    <property type="entry name" value="Homeodomain-like"/>
    <property type="match status" value="1"/>
</dbReference>
<sequence>MSRQEASAGQHAGGTEFDPTRLTPGARRILEVASHLFYEQGIHAVGVDTIAAQSRVTKPILYKNFGNKDGLVTAYLRHRHDTWWAALEAAIAATDAPRALAFFDVYAEDAKTITRGCAYLNAAAELSEDHPAYPVIRHHKHAVCSRLADLITEDLPHVAQPKLLADHLFLLLEGAFAHHRIYGADLLIEARATAETLLRS</sequence>
<evidence type="ECO:0000256" key="2">
    <source>
        <dbReference type="PROSITE-ProRule" id="PRU00335"/>
    </source>
</evidence>
<gene>
    <name evidence="5" type="ORF">JD82_02246</name>
</gene>
<dbReference type="AlphaFoldDB" id="A0A660C9V4"/>
<dbReference type="GO" id="GO:0003700">
    <property type="term" value="F:DNA-binding transcription factor activity"/>
    <property type="evidence" value="ECO:0007669"/>
    <property type="project" value="TreeGrafter"/>
</dbReference>
<dbReference type="RefSeq" id="WP_246134756.1">
    <property type="nucleotide sequence ID" value="NZ_JOIJ01000011.1"/>
</dbReference>
<keyword evidence="1 2" id="KW-0238">DNA-binding</keyword>
<dbReference type="SUPFAM" id="SSF48498">
    <property type="entry name" value="Tetracyclin repressor-like, C-terminal domain"/>
    <property type="match status" value="1"/>
</dbReference>
<feature type="DNA-binding region" description="H-T-H motif" evidence="2">
    <location>
        <begin position="46"/>
        <end position="65"/>
    </location>
</feature>
<keyword evidence="6" id="KW-1185">Reference proteome</keyword>
<dbReference type="Gene3D" id="1.10.357.10">
    <property type="entry name" value="Tetracycline Repressor, domain 2"/>
    <property type="match status" value="1"/>
</dbReference>
<dbReference type="PANTHER" id="PTHR30055">
    <property type="entry name" value="HTH-TYPE TRANSCRIPTIONAL REGULATOR RUTR"/>
    <property type="match status" value="1"/>
</dbReference>
<accession>A0A660C9V4</accession>
<dbReference type="PROSITE" id="PS50977">
    <property type="entry name" value="HTH_TETR_2"/>
    <property type="match status" value="1"/>
</dbReference>
<dbReference type="GO" id="GO:0000976">
    <property type="term" value="F:transcription cis-regulatory region binding"/>
    <property type="evidence" value="ECO:0007669"/>
    <property type="project" value="TreeGrafter"/>
</dbReference>
<feature type="region of interest" description="Disordered" evidence="3">
    <location>
        <begin position="1"/>
        <end position="22"/>
    </location>
</feature>
<dbReference type="PRINTS" id="PR00455">
    <property type="entry name" value="HTHTETR"/>
</dbReference>